<dbReference type="Pfam" id="PF07609">
    <property type="entry name" value="DUF1572"/>
    <property type="match status" value="1"/>
</dbReference>
<keyword evidence="2" id="KW-1185">Reference proteome</keyword>
<protein>
    <submittedName>
        <fullName evidence="1">DUF1572 family protein</fullName>
    </submittedName>
</protein>
<name>A0ABS3T0S4_9FLAO</name>
<dbReference type="InterPro" id="IPR011466">
    <property type="entry name" value="DUF1572"/>
</dbReference>
<dbReference type="SUPFAM" id="SSF109854">
    <property type="entry name" value="DinB/YfiT-like putative metalloenzymes"/>
    <property type="match status" value="1"/>
</dbReference>
<evidence type="ECO:0000313" key="1">
    <source>
        <dbReference type="EMBL" id="MBO3116333.1"/>
    </source>
</evidence>
<dbReference type="EMBL" id="JAGEVF010000004">
    <property type="protein sequence ID" value="MBO3116333.1"/>
    <property type="molecule type" value="Genomic_DNA"/>
</dbReference>
<gene>
    <name evidence="1" type="ORF">J4050_06220</name>
</gene>
<reference evidence="1 2" key="1">
    <citation type="submission" date="2021-03" db="EMBL/GenBank/DDBJ databases">
        <title>Winogradskyella sp. nov., isolated from costal sediment.</title>
        <authorList>
            <person name="Gao C."/>
        </authorList>
    </citation>
    <scope>NUCLEOTIDE SEQUENCE [LARGE SCALE GENOMIC DNA]</scope>
    <source>
        <strain evidence="1 2">DF17</strain>
    </source>
</reference>
<dbReference type="Gene3D" id="1.20.120.450">
    <property type="entry name" value="dinb family like domain"/>
    <property type="match status" value="1"/>
</dbReference>
<evidence type="ECO:0000313" key="2">
    <source>
        <dbReference type="Proteomes" id="UP000676776"/>
    </source>
</evidence>
<comment type="caution">
    <text evidence="1">The sequence shown here is derived from an EMBL/GenBank/DDBJ whole genome shotgun (WGS) entry which is preliminary data.</text>
</comment>
<accession>A0ABS3T0S4</accession>
<dbReference type="Proteomes" id="UP000676776">
    <property type="component" value="Unassembled WGS sequence"/>
</dbReference>
<organism evidence="1 2">
    <name type="scientific">Winogradskyella pelagia</name>
    <dbReference type="NCBI Taxonomy" id="2819984"/>
    <lineage>
        <taxon>Bacteria</taxon>
        <taxon>Pseudomonadati</taxon>
        <taxon>Bacteroidota</taxon>
        <taxon>Flavobacteriia</taxon>
        <taxon>Flavobacteriales</taxon>
        <taxon>Flavobacteriaceae</taxon>
        <taxon>Winogradskyella</taxon>
    </lineage>
</organism>
<proteinExistence type="predicted"/>
<dbReference type="RefSeq" id="WP_208153407.1">
    <property type="nucleotide sequence ID" value="NZ_JAGEVF010000004.1"/>
</dbReference>
<dbReference type="InterPro" id="IPR034660">
    <property type="entry name" value="DinB/YfiT-like"/>
</dbReference>
<sequence length="183" mass="21499">MDSYLSSSIKQFNYYKSLGEKTIGQLTFNELTKEFSPSSNSVSVIVKHLAGNMLSRWTSFLQEDGEKNWRERDNEFVDTYTSKKELLKQWDKGWNCLFHALKELAESDLDRIVFIRHQGHTVTEAINRQMMHYAYHIGQIVLIGKLVKGRDWRPLSIPKGKSKAYNMDRFSKDKENRHFTDEV</sequence>